<keyword evidence="3" id="KW-1185">Reference proteome</keyword>
<dbReference type="InterPro" id="IPR001360">
    <property type="entry name" value="Glyco_hydro_1"/>
</dbReference>
<evidence type="ECO:0000313" key="2">
    <source>
        <dbReference type="EMBL" id="EHJ56558.1"/>
    </source>
</evidence>
<dbReference type="PRINTS" id="PR00131">
    <property type="entry name" value="GLHYDRLASE1"/>
</dbReference>
<dbReference type="InterPro" id="IPR017853">
    <property type="entry name" value="GH"/>
</dbReference>
<evidence type="ECO:0000256" key="1">
    <source>
        <dbReference type="RuleBase" id="RU003690"/>
    </source>
</evidence>
<dbReference type="GO" id="GO:0008422">
    <property type="term" value="F:beta-glucosidase activity"/>
    <property type="evidence" value="ECO:0007669"/>
    <property type="project" value="TreeGrafter"/>
</dbReference>
<dbReference type="SUPFAM" id="SSF51445">
    <property type="entry name" value="(Trans)glycosidases"/>
    <property type="match status" value="2"/>
</dbReference>
<dbReference type="STRING" id="764291.STRUR_1066"/>
<comment type="similarity">
    <text evidence="1">Belongs to the glycosyl hydrolase 1 family.</text>
</comment>
<gene>
    <name evidence="2" type="ORF">STRUR_1066</name>
</gene>
<accession>G5KFQ8</accession>
<dbReference type="PANTHER" id="PTHR10353">
    <property type="entry name" value="GLYCOSYL HYDROLASE"/>
    <property type="match status" value="1"/>
</dbReference>
<dbReference type="Pfam" id="PF00232">
    <property type="entry name" value="Glyco_hydro_1"/>
    <property type="match status" value="1"/>
</dbReference>
<name>G5KFQ8_9STRE</name>
<sequence length="207" mass="23432">MTKEFPKDFLLGGATAANQFEGGFGEGDLEILERGKVDIYTFSYYMTNNITTHQDVEQVAGNFSSGAKNPYLTYSDWGWAQDPDGLQYFLEKIYDRYEIPLMVVENGLGAFDTVGEDGVVHDDYCIDYHREHVKAMSRAIDNGVDLIAYTTWGCIDIVSAGTGEMRKRYGFIYVDMDDEGNGTLERTPKDSFYWYQKVISSNGEDLE</sequence>
<dbReference type="Proteomes" id="UP000005388">
    <property type="component" value="Unassembled WGS sequence"/>
</dbReference>
<dbReference type="GO" id="GO:0016052">
    <property type="term" value="P:carbohydrate catabolic process"/>
    <property type="evidence" value="ECO:0007669"/>
    <property type="project" value="TreeGrafter"/>
</dbReference>
<protein>
    <submittedName>
        <fullName evidence="2">6-phospho-beta-glucosidase</fullName>
    </submittedName>
</protein>
<dbReference type="GO" id="GO:0005829">
    <property type="term" value="C:cytosol"/>
    <property type="evidence" value="ECO:0007669"/>
    <property type="project" value="TreeGrafter"/>
</dbReference>
<dbReference type="EMBL" id="AEUZ02000001">
    <property type="protein sequence ID" value="EHJ56558.1"/>
    <property type="molecule type" value="Genomic_DNA"/>
</dbReference>
<dbReference type="AlphaFoldDB" id="G5KFQ8"/>
<dbReference type="eggNOG" id="COG2723">
    <property type="taxonomic scope" value="Bacteria"/>
</dbReference>
<organism evidence="2 3">
    <name type="scientific">Streptococcus urinalis 2285-97</name>
    <dbReference type="NCBI Taxonomy" id="764291"/>
    <lineage>
        <taxon>Bacteria</taxon>
        <taxon>Bacillati</taxon>
        <taxon>Bacillota</taxon>
        <taxon>Bacilli</taxon>
        <taxon>Lactobacillales</taxon>
        <taxon>Streptococcaceae</taxon>
        <taxon>Streptococcus</taxon>
    </lineage>
</organism>
<proteinExistence type="inferred from homology"/>
<evidence type="ECO:0000313" key="3">
    <source>
        <dbReference type="Proteomes" id="UP000005388"/>
    </source>
</evidence>
<reference evidence="2 3" key="1">
    <citation type="journal article" date="2014" name="Int. J. Syst. Evol. Microbiol.">
        <title>Phylogenomics and the dynamic genome evolution of the genus Streptococcus.</title>
        <authorList>
            <consortium name="The Broad Institute Genome Sequencing Platform"/>
            <person name="Richards V.P."/>
            <person name="Palmer S.R."/>
            <person name="Pavinski Bitar P.D."/>
            <person name="Qin X."/>
            <person name="Weinstock G.M."/>
            <person name="Highlander S.K."/>
            <person name="Town C.D."/>
            <person name="Burne R.A."/>
            <person name="Stanhope M.J."/>
        </authorList>
    </citation>
    <scope>NUCLEOTIDE SEQUENCE [LARGE SCALE GENOMIC DNA]</scope>
    <source>
        <strain evidence="2 3">2285-97</strain>
    </source>
</reference>
<comment type="caution">
    <text evidence="2">The sequence shown here is derived from an EMBL/GenBank/DDBJ whole genome shotgun (WGS) entry which is preliminary data.</text>
</comment>
<dbReference type="Gene3D" id="3.20.20.80">
    <property type="entry name" value="Glycosidases"/>
    <property type="match status" value="1"/>
</dbReference>
<dbReference type="PANTHER" id="PTHR10353:SF85">
    <property type="entry name" value="ARYL-PHOSPHO-BETA-D-GLUCOSIDASE BGLA"/>
    <property type="match status" value="1"/>
</dbReference>